<evidence type="ECO:0008006" key="4">
    <source>
        <dbReference type="Google" id="ProtNLM"/>
    </source>
</evidence>
<dbReference type="EMBL" id="JAACJL010000045">
    <property type="protein sequence ID" value="KAF4613584.1"/>
    <property type="molecule type" value="Genomic_DNA"/>
</dbReference>
<gene>
    <name evidence="2" type="ORF">D9613_007645</name>
</gene>
<feature type="transmembrane region" description="Helical" evidence="1">
    <location>
        <begin position="118"/>
        <end position="143"/>
    </location>
</feature>
<keyword evidence="3" id="KW-1185">Reference proteome</keyword>
<dbReference type="PANTHER" id="PTHR32251:SF17">
    <property type="entry name" value="STEROID 5-ALPHA REDUCTASE C-TERMINAL DOMAIN-CONTAINING PROTEIN"/>
    <property type="match status" value="1"/>
</dbReference>
<dbReference type="PROSITE" id="PS50244">
    <property type="entry name" value="S5A_REDUCTASE"/>
    <property type="match status" value="1"/>
</dbReference>
<organism evidence="2 3">
    <name type="scientific">Agrocybe pediades</name>
    <dbReference type="NCBI Taxonomy" id="84607"/>
    <lineage>
        <taxon>Eukaryota</taxon>
        <taxon>Fungi</taxon>
        <taxon>Dikarya</taxon>
        <taxon>Basidiomycota</taxon>
        <taxon>Agaricomycotina</taxon>
        <taxon>Agaricomycetes</taxon>
        <taxon>Agaricomycetidae</taxon>
        <taxon>Agaricales</taxon>
        <taxon>Agaricineae</taxon>
        <taxon>Strophariaceae</taxon>
        <taxon>Agrocybe</taxon>
    </lineage>
</organism>
<dbReference type="PANTHER" id="PTHR32251">
    <property type="entry name" value="3-OXO-5-ALPHA-STEROID 4-DEHYDROGENASE"/>
    <property type="match status" value="1"/>
</dbReference>
<keyword evidence="1" id="KW-1133">Transmembrane helix</keyword>
<evidence type="ECO:0000313" key="2">
    <source>
        <dbReference type="EMBL" id="KAF4613584.1"/>
    </source>
</evidence>
<feature type="transmembrane region" description="Helical" evidence="1">
    <location>
        <begin position="33"/>
        <end position="54"/>
    </location>
</feature>
<name>A0A8H4QMG1_9AGAR</name>
<proteinExistence type="predicted"/>
<accession>A0A8H4QMG1</accession>
<dbReference type="InterPro" id="IPR010721">
    <property type="entry name" value="UstE-like"/>
</dbReference>
<dbReference type="GO" id="GO:0016020">
    <property type="term" value="C:membrane"/>
    <property type="evidence" value="ECO:0007669"/>
    <property type="project" value="TreeGrafter"/>
</dbReference>
<comment type="caution">
    <text evidence="2">The sequence shown here is derived from an EMBL/GenBank/DDBJ whole genome shotgun (WGS) entry which is preliminary data.</text>
</comment>
<feature type="transmembrane region" description="Helical" evidence="1">
    <location>
        <begin position="74"/>
        <end position="97"/>
    </location>
</feature>
<dbReference type="AlphaFoldDB" id="A0A8H4QMG1"/>
<sequence>MPVFSRLVPVVAGAYGLQALFALIFVPQQNETYYDLGGAIGWVSSAFLSLYYPALKARFWDGLPVALPPLASFAPRQILLTAALGIWSVRLGSFLAMRAIKAGGDSRFDEIKKQPKKFTYYWMAQATWITLVGLPVFLVNALPSRVHPALGTRDYVALGIYASSLLLEVVADRQKSSWRKAKENKQHDEKFITSGLWSISRHPNYVGEVGIWTGIWALSTASLQTMSYPRGTVALAALSPLFTWFLIRNVSGVPPLERAGDKKFGDDRRYQAYKNSVPIFWPWGSTK</sequence>
<dbReference type="Pfam" id="PF06966">
    <property type="entry name" value="DUF1295"/>
    <property type="match status" value="1"/>
</dbReference>
<feature type="transmembrane region" description="Helical" evidence="1">
    <location>
        <begin position="155"/>
        <end position="171"/>
    </location>
</feature>
<protein>
    <recommendedName>
        <fullName evidence="4">Steroid 5-alpha reductase C-terminal domain-containing protein</fullName>
    </recommendedName>
</protein>
<dbReference type="Proteomes" id="UP000521872">
    <property type="component" value="Unassembled WGS sequence"/>
</dbReference>
<reference evidence="2 3" key="1">
    <citation type="submission" date="2019-12" db="EMBL/GenBank/DDBJ databases">
        <authorList>
            <person name="Floudas D."/>
            <person name="Bentzer J."/>
            <person name="Ahren D."/>
            <person name="Johansson T."/>
            <person name="Persson P."/>
            <person name="Tunlid A."/>
        </authorList>
    </citation>
    <scope>NUCLEOTIDE SEQUENCE [LARGE SCALE GENOMIC DNA]</scope>
    <source>
        <strain evidence="2 3">CBS 102.39</strain>
    </source>
</reference>
<feature type="transmembrane region" description="Helical" evidence="1">
    <location>
        <begin position="6"/>
        <end position="26"/>
    </location>
</feature>
<keyword evidence="1" id="KW-0472">Membrane</keyword>
<evidence type="ECO:0000256" key="1">
    <source>
        <dbReference type="SAM" id="Phobius"/>
    </source>
</evidence>
<keyword evidence="1" id="KW-0812">Transmembrane</keyword>
<evidence type="ECO:0000313" key="3">
    <source>
        <dbReference type="Proteomes" id="UP000521872"/>
    </source>
</evidence>
<dbReference type="Gene3D" id="1.20.120.1630">
    <property type="match status" value="1"/>
</dbReference>